<evidence type="ECO:0000256" key="4">
    <source>
        <dbReference type="ARBA" id="ARBA00022801"/>
    </source>
</evidence>
<dbReference type="PANTHER" id="PTHR11820:SF7">
    <property type="entry name" value="ACYLPYRUVASE FAHD1, MITOCHONDRIAL"/>
    <property type="match status" value="1"/>
</dbReference>
<evidence type="ECO:0000259" key="5">
    <source>
        <dbReference type="Pfam" id="PF01557"/>
    </source>
</evidence>
<dbReference type="GO" id="GO:0018773">
    <property type="term" value="F:acetylpyruvate hydrolase activity"/>
    <property type="evidence" value="ECO:0007669"/>
    <property type="project" value="TreeGrafter"/>
</dbReference>
<dbReference type="Pfam" id="PF01557">
    <property type="entry name" value="FAA_hydrolase"/>
    <property type="match status" value="1"/>
</dbReference>
<dbReference type="InterPro" id="IPR036663">
    <property type="entry name" value="Fumarylacetoacetase_C_sf"/>
</dbReference>
<evidence type="ECO:0000313" key="7">
    <source>
        <dbReference type="Proteomes" id="UP000264036"/>
    </source>
</evidence>
<comment type="cofactor">
    <cofactor evidence="1">
        <name>Mg(2+)</name>
        <dbReference type="ChEBI" id="CHEBI:18420"/>
    </cofactor>
</comment>
<dbReference type="SUPFAM" id="SSF56529">
    <property type="entry name" value="FAH"/>
    <property type="match status" value="1"/>
</dbReference>
<organism evidence="6 7">
    <name type="scientific">Advenella kashmirensis</name>
    <dbReference type="NCBI Taxonomy" id="310575"/>
    <lineage>
        <taxon>Bacteria</taxon>
        <taxon>Pseudomonadati</taxon>
        <taxon>Pseudomonadota</taxon>
        <taxon>Betaproteobacteria</taxon>
        <taxon>Burkholderiales</taxon>
        <taxon>Alcaligenaceae</taxon>
    </lineage>
</organism>
<dbReference type="PANTHER" id="PTHR11820">
    <property type="entry name" value="ACYLPYRUVASE"/>
    <property type="match status" value="1"/>
</dbReference>
<evidence type="ECO:0000256" key="2">
    <source>
        <dbReference type="ARBA" id="ARBA00010211"/>
    </source>
</evidence>
<proteinExistence type="inferred from homology"/>
<keyword evidence="3" id="KW-0479">Metal-binding</keyword>
<evidence type="ECO:0000256" key="1">
    <source>
        <dbReference type="ARBA" id="ARBA00001946"/>
    </source>
</evidence>
<dbReference type="GO" id="GO:0046872">
    <property type="term" value="F:metal ion binding"/>
    <property type="evidence" value="ECO:0007669"/>
    <property type="project" value="UniProtKB-KW"/>
</dbReference>
<accession>A0A356LC78</accession>
<sequence>MKFLIFIDYGQPRLGLLLGDNKVIALAELLGLFPDHGLAKIPTCINELIMLGDKGTDIIQNCLNKGVPDIQMRLLDDVQVLPPLKMTKNVFCVGRNYRDHIIEGNLARGRPADAFPEAIEFFSKPPTAVVGHRANVCRYAKLTDTLDYEVELAIVIGTRGKNISRNDALKHVFGYTIVNDITARNLQQLHGQWLKGKSLDTTCPMGPVVVHHSAIDNANNLDVSLTLNGELRQSDNTSSMIFSIEAIIEQLSAGMTLEPGDVIATGTPKGVGFAMTPPSCLKTGDVVSASVQHVGTLTNTISD</sequence>
<dbReference type="FunFam" id="3.90.850.10:FF:000002">
    <property type="entry name" value="2-hydroxyhepta-2,4-diene-1,7-dioate isomerase"/>
    <property type="match status" value="1"/>
</dbReference>
<feature type="domain" description="Fumarylacetoacetase-like C-terminal" evidence="5">
    <location>
        <begin position="90"/>
        <end position="301"/>
    </location>
</feature>
<reference evidence="6 7" key="1">
    <citation type="journal article" date="2018" name="Nat. Biotechnol.">
        <title>A standardized bacterial taxonomy based on genome phylogeny substantially revises the tree of life.</title>
        <authorList>
            <person name="Parks D.H."/>
            <person name="Chuvochina M."/>
            <person name="Waite D.W."/>
            <person name="Rinke C."/>
            <person name="Skarshewski A."/>
            <person name="Chaumeil P.A."/>
            <person name="Hugenholtz P."/>
        </authorList>
    </citation>
    <scope>NUCLEOTIDE SEQUENCE [LARGE SCALE GENOMIC DNA]</scope>
    <source>
        <strain evidence="6">UBA10707</strain>
    </source>
</reference>
<dbReference type="Gene3D" id="3.90.850.10">
    <property type="entry name" value="Fumarylacetoacetase-like, C-terminal domain"/>
    <property type="match status" value="1"/>
</dbReference>
<comment type="caution">
    <text evidence="6">The sequence shown here is derived from an EMBL/GenBank/DDBJ whole genome shotgun (WGS) entry which is preliminary data.</text>
</comment>
<dbReference type="AlphaFoldDB" id="A0A356LC78"/>
<dbReference type="Proteomes" id="UP000264036">
    <property type="component" value="Unassembled WGS sequence"/>
</dbReference>
<keyword evidence="4" id="KW-0378">Hydrolase</keyword>
<dbReference type="GO" id="GO:0016853">
    <property type="term" value="F:isomerase activity"/>
    <property type="evidence" value="ECO:0007669"/>
    <property type="project" value="UniProtKB-ARBA"/>
</dbReference>
<evidence type="ECO:0000313" key="6">
    <source>
        <dbReference type="EMBL" id="HBP28552.1"/>
    </source>
</evidence>
<dbReference type="EMBL" id="DOEK01000005">
    <property type="protein sequence ID" value="HBP28552.1"/>
    <property type="molecule type" value="Genomic_DNA"/>
</dbReference>
<gene>
    <name evidence="6" type="ORF">DD666_03950</name>
</gene>
<evidence type="ECO:0000256" key="3">
    <source>
        <dbReference type="ARBA" id="ARBA00022723"/>
    </source>
</evidence>
<name>A0A356LC78_9BURK</name>
<dbReference type="GO" id="GO:0019752">
    <property type="term" value="P:carboxylic acid metabolic process"/>
    <property type="evidence" value="ECO:0007669"/>
    <property type="project" value="UniProtKB-ARBA"/>
</dbReference>
<dbReference type="InterPro" id="IPR011234">
    <property type="entry name" value="Fumarylacetoacetase-like_C"/>
</dbReference>
<protein>
    <recommendedName>
        <fullName evidence="5">Fumarylacetoacetase-like C-terminal domain-containing protein</fullName>
    </recommendedName>
</protein>
<comment type="similarity">
    <text evidence="2">Belongs to the FAH family.</text>
</comment>